<dbReference type="GO" id="GO:0005524">
    <property type="term" value="F:ATP binding"/>
    <property type="evidence" value="ECO:0007669"/>
    <property type="project" value="UniProtKB-KW"/>
</dbReference>
<evidence type="ECO:0000259" key="6">
    <source>
        <dbReference type="Pfam" id="PF08543"/>
    </source>
</evidence>
<dbReference type="GO" id="GO:0008478">
    <property type="term" value="F:pyridoxal kinase activity"/>
    <property type="evidence" value="ECO:0007669"/>
    <property type="project" value="UniProtKB-EC"/>
</dbReference>
<dbReference type="InterPro" id="IPR029056">
    <property type="entry name" value="Ribokinase-like"/>
</dbReference>
<dbReference type="OrthoDB" id="9800808at2"/>
<dbReference type="SUPFAM" id="SSF53613">
    <property type="entry name" value="Ribokinase-like"/>
    <property type="match status" value="1"/>
</dbReference>
<dbReference type="Gene3D" id="3.40.1190.20">
    <property type="match status" value="1"/>
</dbReference>
<gene>
    <name evidence="7" type="ORF">CBW42_11135</name>
</gene>
<protein>
    <recommendedName>
        <fullName evidence="1">pyridoxal kinase</fullName>
        <ecNumber evidence="1">2.7.1.35</ecNumber>
    </recommendedName>
</protein>
<reference evidence="7 8" key="1">
    <citation type="submission" date="2017-05" db="EMBL/GenBank/DDBJ databases">
        <title>Butyricicoccus porcorum sp. nov. a butyrate-producing bacterium from the swine intestinal tract.</title>
        <authorList>
            <person name="Trachsel J."/>
            <person name="Humphrey S."/>
            <person name="Allen H.K."/>
        </authorList>
    </citation>
    <scope>NUCLEOTIDE SEQUENCE [LARGE SCALE GENOMIC DNA]</scope>
    <source>
        <strain evidence="7">BB10</strain>
    </source>
</reference>
<dbReference type="PANTHER" id="PTHR10534">
    <property type="entry name" value="PYRIDOXAL KINASE"/>
    <property type="match status" value="1"/>
</dbReference>
<dbReference type="InterPro" id="IPR004625">
    <property type="entry name" value="PyrdxlKinase"/>
</dbReference>
<keyword evidence="5" id="KW-0067">ATP-binding</keyword>
<dbReference type="AlphaFoldDB" id="A0A252F1Y9"/>
<name>A0A252F1Y9_9FIRM</name>
<evidence type="ECO:0000256" key="2">
    <source>
        <dbReference type="ARBA" id="ARBA00022679"/>
    </source>
</evidence>
<evidence type="ECO:0000313" key="8">
    <source>
        <dbReference type="Proteomes" id="UP000194903"/>
    </source>
</evidence>
<dbReference type="GO" id="GO:0005829">
    <property type="term" value="C:cytosol"/>
    <property type="evidence" value="ECO:0007669"/>
    <property type="project" value="TreeGrafter"/>
</dbReference>
<accession>A0A252F1Y9</accession>
<evidence type="ECO:0000256" key="3">
    <source>
        <dbReference type="ARBA" id="ARBA00022741"/>
    </source>
</evidence>
<keyword evidence="8" id="KW-1185">Reference proteome</keyword>
<dbReference type="EMBL" id="NHOC01000010">
    <property type="protein sequence ID" value="OUM19711.1"/>
    <property type="molecule type" value="Genomic_DNA"/>
</dbReference>
<evidence type="ECO:0000256" key="4">
    <source>
        <dbReference type="ARBA" id="ARBA00022777"/>
    </source>
</evidence>
<dbReference type="NCBIfam" id="NF005491">
    <property type="entry name" value="PRK07105.1"/>
    <property type="match status" value="1"/>
</dbReference>
<evidence type="ECO:0000313" key="7">
    <source>
        <dbReference type="EMBL" id="OUM19711.1"/>
    </source>
</evidence>
<keyword evidence="2" id="KW-0808">Transferase</keyword>
<dbReference type="CDD" id="cd01173">
    <property type="entry name" value="pyridoxal_pyridoxamine_kinase"/>
    <property type="match status" value="1"/>
</dbReference>
<keyword evidence="3" id="KW-0547">Nucleotide-binding</keyword>
<evidence type="ECO:0000256" key="1">
    <source>
        <dbReference type="ARBA" id="ARBA00012104"/>
    </source>
</evidence>
<dbReference type="Pfam" id="PF08543">
    <property type="entry name" value="Phos_pyr_kin"/>
    <property type="match status" value="1"/>
</dbReference>
<dbReference type="Proteomes" id="UP000194903">
    <property type="component" value="Unassembled WGS sequence"/>
</dbReference>
<organism evidence="7 8">
    <name type="scientific">Butyricicoccus porcorum</name>
    <dbReference type="NCBI Taxonomy" id="1945634"/>
    <lineage>
        <taxon>Bacteria</taxon>
        <taxon>Bacillati</taxon>
        <taxon>Bacillota</taxon>
        <taxon>Clostridia</taxon>
        <taxon>Eubacteriales</taxon>
        <taxon>Butyricicoccaceae</taxon>
        <taxon>Butyricicoccus</taxon>
    </lineage>
</organism>
<sequence>MIDHNRQKKIAVINDMSGFGRCSIAVSMPIISAMKVQCCPVPTSIFSNHTGFPEFFFEDYTAKMQPYIDNWKKLGLEFDGIQTGFLGSEQQIEIVKRFISDFRTERTTVIIDPVMGDHGKPYPTYTDELCQAMKQLVGYADILTPNLTEACILTDTPFHEGHWETKELVRLAYALAEQGPEKIVITGVPQKTYVSNLVYEKGGEAKLLRTLRIGDERSGTGDVFSSIVATDAVNQVPFETSVRKASAFVKKCILRSIELGIPKTDGVCFEEFLTTLH</sequence>
<keyword evidence="4 7" id="KW-0418">Kinase</keyword>
<dbReference type="InterPro" id="IPR013749">
    <property type="entry name" value="PM/HMP-P_kinase-1"/>
</dbReference>
<dbReference type="PANTHER" id="PTHR10534:SF2">
    <property type="entry name" value="PYRIDOXAL KINASE"/>
    <property type="match status" value="1"/>
</dbReference>
<dbReference type="EC" id="2.7.1.35" evidence="1"/>
<feature type="domain" description="Pyridoxamine kinase/Phosphomethylpyrimidine kinase" evidence="6">
    <location>
        <begin position="76"/>
        <end position="260"/>
    </location>
</feature>
<comment type="caution">
    <text evidence="7">The sequence shown here is derived from an EMBL/GenBank/DDBJ whole genome shotgun (WGS) entry which is preliminary data.</text>
</comment>
<proteinExistence type="predicted"/>
<dbReference type="GO" id="GO:0009443">
    <property type="term" value="P:pyridoxal 5'-phosphate salvage"/>
    <property type="evidence" value="ECO:0007669"/>
    <property type="project" value="InterPro"/>
</dbReference>
<evidence type="ECO:0000256" key="5">
    <source>
        <dbReference type="ARBA" id="ARBA00022840"/>
    </source>
</evidence>